<sequence length="199" mass="21765">MLLLAQLPASPSSPRVTLWRRARAAGAAGLQNGAWVLPRTDAHVQLFDQLAEAVRKQDGSAFVLTAAPAAEDAVGTDEQIVARFRADRAREYDEFAERCSELLGEIDKETQRTKFTFAELEEIEQDLDKLVGWLDKITARDFFPDEHVTAATERLQRCRQALEGFARAVYDAEGLSAPTGDSGQVGRSGDAGDSGRARS</sequence>
<proteinExistence type="predicted"/>
<feature type="region of interest" description="Disordered" evidence="1">
    <location>
        <begin position="175"/>
        <end position="199"/>
    </location>
</feature>
<dbReference type="Pfam" id="PF20229">
    <property type="entry name" value="ChrB_N"/>
    <property type="match status" value="1"/>
</dbReference>
<gene>
    <name evidence="3" type="ORF">GCM10009854_50070</name>
</gene>
<feature type="domain" description="ChrB N-terminal" evidence="2">
    <location>
        <begin position="15"/>
        <end position="173"/>
    </location>
</feature>
<dbReference type="EMBL" id="BAAARA010000025">
    <property type="protein sequence ID" value="GAA2364247.1"/>
    <property type="molecule type" value="Genomic_DNA"/>
</dbReference>
<dbReference type="Proteomes" id="UP001501218">
    <property type="component" value="Unassembled WGS sequence"/>
</dbReference>
<reference evidence="4" key="1">
    <citation type="journal article" date="2019" name="Int. J. Syst. Evol. Microbiol.">
        <title>The Global Catalogue of Microorganisms (GCM) 10K type strain sequencing project: providing services to taxonomists for standard genome sequencing and annotation.</title>
        <authorList>
            <consortium name="The Broad Institute Genomics Platform"/>
            <consortium name="The Broad Institute Genome Sequencing Center for Infectious Disease"/>
            <person name="Wu L."/>
            <person name="Ma J."/>
        </authorList>
    </citation>
    <scope>NUCLEOTIDE SEQUENCE [LARGE SCALE GENOMIC DNA]</scope>
    <source>
        <strain evidence="4">JCM 16221</strain>
    </source>
</reference>
<dbReference type="InterPro" id="IPR046858">
    <property type="entry name" value="ChrB_N"/>
</dbReference>
<evidence type="ECO:0000313" key="4">
    <source>
        <dbReference type="Proteomes" id="UP001501218"/>
    </source>
</evidence>
<evidence type="ECO:0000256" key="1">
    <source>
        <dbReference type="SAM" id="MobiDB-lite"/>
    </source>
</evidence>
<evidence type="ECO:0000313" key="3">
    <source>
        <dbReference type="EMBL" id="GAA2364247.1"/>
    </source>
</evidence>
<accession>A0ABP5TYB1</accession>
<organism evidence="3 4">
    <name type="scientific">Saccharopolyspora halophila</name>
    <dbReference type="NCBI Taxonomy" id="405551"/>
    <lineage>
        <taxon>Bacteria</taxon>
        <taxon>Bacillati</taxon>
        <taxon>Actinomycetota</taxon>
        <taxon>Actinomycetes</taxon>
        <taxon>Pseudonocardiales</taxon>
        <taxon>Pseudonocardiaceae</taxon>
        <taxon>Saccharopolyspora</taxon>
    </lineage>
</organism>
<protein>
    <recommendedName>
        <fullName evidence="2">ChrB N-terminal domain-containing protein</fullName>
    </recommendedName>
</protein>
<comment type="caution">
    <text evidence="3">The sequence shown here is derived from an EMBL/GenBank/DDBJ whole genome shotgun (WGS) entry which is preliminary data.</text>
</comment>
<evidence type="ECO:0000259" key="2">
    <source>
        <dbReference type="Pfam" id="PF20229"/>
    </source>
</evidence>
<keyword evidence="4" id="KW-1185">Reference proteome</keyword>
<name>A0ABP5TYB1_9PSEU</name>